<organism evidence="3 4">
    <name type="scientific">Steinernema glaseri</name>
    <dbReference type="NCBI Taxonomy" id="37863"/>
    <lineage>
        <taxon>Eukaryota</taxon>
        <taxon>Metazoa</taxon>
        <taxon>Ecdysozoa</taxon>
        <taxon>Nematoda</taxon>
        <taxon>Chromadorea</taxon>
        <taxon>Rhabditida</taxon>
        <taxon>Tylenchina</taxon>
        <taxon>Panagrolaimomorpha</taxon>
        <taxon>Strongyloidoidea</taxon>
        <taxon>Steinernematidae</taxon>
        <taxon>Steinernema</taxon>
    </lineage>
</organism>
<keyword evidence="1" id="KW-0472">Membrane</keyword>
<proteinExistence type="predicted"/>
<keyword evidence="1" id="KW-0812">Transmembrane</keyword>
<sequence length="301" mass="34706">MGKVYRRSLNILTIRQLCIFVAALIVLLAFAFLLFRKDAETGLAKEYSKCLEEEFQRSAIDDLWSSGHSAMKNCKNKVPLHVDAIKQYRNLDEIKFSLDPAFPPDSCTIITLGIGHDVTVEAEWKKSLYGKCQFHGADPIEKKNRELYEPIGKFYNYAVGNTTAVEKTNVKEDPNSGTYTEKMFRHVELVEFLKNEVKLNSNSVIDHFLVDVEYSEYNMLHYFSLGGPLDKAGYTVCQWNAEFHAPDKAQNELFGSFMRRMAEEGRYLPIVADDAGWWGRFYFVNVKDERCLQRYVRGQLL</sequence>
<dbReference type="PANTHER" id="PTHR22989:SF3">
    <property type="entry name" value="METHYLTRANSFERASE FKBM DOMAIN-CONTAINING PROTEIN"/>
    <property type="match status" value="1"/>
</dbReference>
<evidence type="ECO:0000313" key="3">
    <source>
        <dbReference type="Proteomes" id="UP000095287"/>
    </source>
</evidence>
<evidence type="ECO:0000259" key="2">
    <source>
        <dbReference type="Pfam" id="PF05050"/>
    </source>
</evidence>
<dbReference type="AlphaFoldDB" id="A0A1I8AFB7"/>
<name>A0A1I8AFB7_9BILA</name>
<dbReference type="Proteomes" id="UP000095287">
    <property type="component" value="Unplaced"/>
</dbReference>
<feature type="transmembrane region" description="Helical" evidence="1">
    <location>
        <begin position="12"/>
        <end position="35"/>
    </location>
</feature>
<reference evidence="4" key="1">
    <citation type="submission" date="2016-11" db="UniProtKB">
        <authorList>
            <consortium name="WormBaseParasite"/>
        </authorList>
    </citation>
    <scope>IDENTIFICATION</scope>
</reference>
<dbReference type="Pfam" id="PF05050">
    <property type="entry name" value="Methyltransf_21"/>
    <property type="match status" value="1"/>
</dbReference>
<dbReference type="PANTHER" id="PTHR22989">
    <property type="entry name" value="UNCHARACTERIZED DUF13 C.ELEGANS"/>
    <property type="match status" value="1"/>
</dbReference>
<dbReference type="WBParaSite" id="L893_g5366.t1">
    <property type="protein sequence ID" value="L893_g5366.t1"/>
    <property type="gene ID" value="L893_g5366"/>
</dbReference>
<keyword evidence="3" id="KW-1185">Reference proteome</keyword>
<feature type="domain" description="Methyltransferase FkbM" evidence="2">
    <location>
        <begin position="101"/>
        <end position="265"/>
    </location>
</feature>
<keyword evidence="1" id="KW-1133">Transmembrane helix</keyword>
<protein>
    <submittedName>
        <fullName evidence="4">Methyltransf_21 domain-containing protein</fullName>
    </submittedName>
</protein>
<accession>A0A1I8AFB7</accession>
<evidence type="ECO:0000256" key="1">
    <source>
        <dbReference type="SAM" id="Phobius"/>
    </source>
</evidence>
<dbReference type="InterPro" id="IPR006342">
    <property type="entry name" value="FkbM_mtfrase"/>
</dbReference>
<evidence type="ECO:0000313" key="4">
    <source>
        <dbReference type="WBParaSite" id="L893_g5366.t1"/>
    </source>
</evidence>